<dbReference type="Proteomes" id="UP000694864">
    <property type="component" value="Chromosome 11"/>
</dbReference>
<keyword evidence="3" id="KW-1185">Reference proteome</keyword>
<dbReference type="GeneID" id="109127364"/>
<name>A0ABM1QL86_CAMSA</name>
<feature type="region of interest" description="Disordered" evidence="2">
    <location>
        <begin position="646"/>
        <end position="668"/>
    </location>
</feature>
<feature type="coiled-coil region" evidence="1">
    <location>
        <begin position="532"/>
        <end position="559"/>
    </location>
</feature>
<dbReference type="PANTHER" id="PTHR31099:SF45">
    <property type="entry name" value="DUF1204 DOMAIN-CONTAINING PROTEIN-RELATED"/>
    <property type="match status" value="1"/>
</dbReference>
<evidence type="ECO:0000313" key="4">
    <source>
        <dbReference type="RefSeq" id="XP_019087524.1"/>
    </source>
</evidence>
<reference evidence="3" key="1">
    <citation type="journal article" date="2014" name="Nat. Commun.">
        <title>The emerging biofuel crop Camelina sativa retains a highly undifferentiated hexaploid genome structure.</title>
        <authorList>
            <person name="Kagale S."/>
            <person name="Koh C."/>
            <person name="Nixon J."/>
            <person name="Bollina V."/>
            <person name="Clarke W.E."/>
            <person name="Tuteja R."/>
            <person name="Spillane C."/>
            <person name="Robinson S.J."/>
            <person name="Links M.G."/>
            <person name="Clarke C."/>
            <person name="Higgins E.E."/>
            <person name="Huebert T."/>
            <person name="Sharpe A.G."/>
            <person name="Parkin I.A."/>
        </authorList>
    </citation>
    <scope>NUCLEOTIDE SEQUENCE [LARGE SCALE GENOMIC DNA]</scope>
    <source>
        <strain evidence="3">cv. DH55</strain>
    </source>
</reference>
<accession>A0ABM1QL86</accession>
<protein>
    <submittedName>
        <fullName evidence="4">Uncharacterized protein At3g60930, chloroplastic-like</fullName>
    </submittedName>
</protein>
<evidence type="ECO:0000256" key="1">
    <source>
        <dbReference type="SAM" id="Coils"/>
    </source>
</evidence>
<evidence type="ECO:0000256" key="2">
    <source>
        <dbReference type="SAM" id="MobiDB-lite"/>
    </source>
</evidence>
<feature type="region of interest" description="Disordered" evidence="2">
    <location>
        <begin position="357"/>
        <end position="435"/>
    </location>
</feature>
<keyword evidence="1" id="KW-0175">Coiled coil</keyword>
<dbReference type="RefSeq" id="XP_019087524.1">
    <property type="nucleotide sequence ID" value="XM_019231979.1"/>
</dbReference>
<reference evidence="4" key="2">
    <citation type="submission" date="2025-08" db="UniProtKB">
        <authorList>
            <consortium name="RefSeq"/>
        </authorList>
    </citation>
    <scope>IDENTIFICATION</scope>
    <source>
        <tissue evidence="4">Leaf</tissue>
    </source>
</reference>
<proteinExistence type="predicted"/>
<organism evidence="3 4">
    <name type="scientific">Camelina sativa</name>
    <name type="common">False flax</name>
    <name type="synonym">Myagrum sativum</name>
    <dbReference type="NCBI Taxonomy" id="90675"/>
    <lineage>
        <taxon>Eukaryota</taxon>
        <taxon>Viridiplantae</taxon>
        <taxon>Streptophyta</taxon>
        <taxon>Embryophyta</taxon>
        <taxon>Tracheophyta</taxon>
        <taxon>Spermatophyta</taxon>
        <taxon>Magnoliopsida</taxon>
        <taxon>eudicotyledons</taxon>
        <taxon>Gunneridae</taxon>
        <taxon>Pentapetalae</taxon>
        <taxon>rosids</taxon>
        <taxon>malvids</taxon>
        <taxon>Brassicales</taxon>
        <taxon>Brassicaceae</taxon>
        <taxon>Camelineae</taxon>
        <taxon>Camelina</taxon>
    </lineage>
</organism>
<gene>
    <name evidence="4" type="primary">LOC109127364</name>
</gene>
<sequence length="668" mass="73325">MQSVVHSTQDAGRSARYALRIARSCAMVPGGDVFGDVPEKLGDDQYRAFESGLDEIRADNPSWGGVVTDLADLTEEDVRELEVMFPTDTLALSLIPFPSSQCCEKVLAHEERTCSERAPRSFVVGLPVGNRVPRRRRDRMRERIPHDTGSSLCDKRYIPCITGLFGTPDDLQVTLPNADERPWDCPAGYLCVYVDYLTDCGLWCPIPEFLTSYCARRKIAFSQLSISSIRNAVGLTIMAGLTIVSGQKSHIHDWRRRFFYVEINDASIEDPDTICPPNWNFAPVAVAGLGKKSSFSAACDLGTVDKAASFISCSRTGLQMGDCPMTFYADLFDAEDAPAIATDVVVPNAETDVEIVAVEGEDGELPVPKGEPSRRSRSAEVAGTRAAKMPSSVSHKSAPAAGGGDRARKRTSRSSPRSDAGGSSRRPHRMEDGHVGIDHSFSFRYDVKDQAFTGDSSACADLASKIHGDFVLLPTPGNLACPTTYEEAALSWMNRLAGDYEDKVRVARREASLIQDAFVQAERSSKENATLVKELMASLKQSQRKLTTESERLRKARDERGERERAKAAVVIGMHCKLIDLLRRHVIASREKQSDLLLLSQVTGTRQCLEKLIKRGIAIPEDRMLRLAASEEEFRTKVNQVAVPPLFDSDLEPFPESADGGGDDAANE</sequence>
<evidence type="ECO:0000313" key="3">
    <source>
        <dbReference type="Proteomes" id="UP000694864"/>
    </source>
</evidence>
<dbReference type="PANTHER" id="PTHR31099">
    <property type="entry name" value="OS06G0165300 PROTEIN"/>
    <property type="match status" value="1"/>
</dbReference>